<dbReference type="CDD" id="cd16424">
    <property type="entry name" value="VirB8"/>
    <property type="match status" value="1"/>
</dbReference>
<reference evidence="7 8" key="1">
    <citation type="submission" date="2023-01" db="EMBL/GenBank/DDBJ databases">
        <title>Genome sequence resource and annotation of Enterobacter ludwigii, an economically important pathogen of seedling wilt with strawberry.</title>
        <authorList>
            <person name="Xie Y."/>
        </authorList>
    </citation>
    <scope>NUCLEOTIDE SEQUENCE [LARGE SCALE GENOMIC DNA]</scope>
    <source>
        <strain evidence="7 8">CM-TZ4</strain>
        <plasmid evidence="7 8">unnamed4</plasmid>
    </source>
</reference>
<keyword evidence="7" id="KW-0614">Plasmid</keyword>
<dbReference type="InterPro" id="IPR032710">
    <property type="entry name" value="NTF2-like_dom_sf"/>
</dbReference>
<accession>A0AAX3LK21</accession>
<feature type="transmembrane region" description="Helical" evidence="5">
    <location>
        <begin position="40"/>
        <end position="63"/>
    </location>
</feature>
<gene>
    <name evidence="7" type="ORF">PHA72_28315</name>
</gene>
<dbReference type="EMBL" id="CP116351">
    <property type="protein sequence ID" value="WCE16353.1"/>
    <property type="molecule type" value="Genomic_DNA"/>
</dbReference>
<comment type="subcellular location">
    <subcellularLocation>
        <location evidence="1">Membrane</location>
        <topology evidence="1">Single-pass membrane protein</topology>
    </subcellularLocation>
</comment>
<evidence type="ECO:0000313" key="7">
    <source>
        <dbReference type="EMBL" id="WCE16353.1"/>
    </source>
</evidence>
<sequence>MEFKFPQLKGLSFKKKKEATDTSSSFEEKNLKLQDKMNRIYKYGGMSGIAVGLLSLLALNAALPLRETVVEAYLINGVTGVAERLTSVKKEKLSEDEALAKYFVNQYVKRREGYNYFSLQHDYDYVLLYSAENVSTDYNALINGPKSPKIVYKKAEQTATVQDDPSIILSSSSRPDDKDKGAYIRFRLTVRDVASGTEKQEYWNVRLTYRIEPQIEMASGERNNNPLKFVVTSYARDKEDKG</sequence>
<name>A0AAX3LK21_9ENTR</name>
<evidence type="ECO:0000259" key="6">
    <source>
        <dbReference type="Pfam" id="PF04335"/>
    </source>
</evidence>
<organism evidence="7 8">
    <name type="scientific">Enterobacter ludwigii</name>
    <dbReference type="NCBI Taxonomy" id="299767"/>
    <lineage>
        <taxon>Bacteria</taxon>
        <taxon>Pseudomonadati</taxon>
        <taxon>Pseudomonadota</taxon>
        <taxon>Gammaproteobacteria</taxon>
        <taxon>Enterobacterales</taxon>
        <taxon>Enterobacteriaceae</taxon>
        <taxon>Enterobacter</taxon>
        <taxon>Enterobacter cloacae complex</taxon>
    </lineage>
</organism>
<dbReference type="Pfam" id="PF04335">
    <property type="entry name" value="VirB8"/>
    <property type="match status" value="1"/>
</dbReference>
<keyword evidence="8" id="KW-1185">Reference proteome</keyword>
<keyword evidence="3 5" id="KW-1133">Transmembrane helix</keyword>
<dbReference type="RefSeq" id="WP_227119143.1">
    <property type="nucleotide sequence ID" value="NZ_CP116351.1"/>
</dbReference>
<evidence type="ECO:0000256" key="2">
    <source>
        <dbReference type="ARBA" id="ARBA00022692"/>
    </source>
</evidence>
<evidence type="ECO:0000256" key="1">
    <source>
        <dbReference type="ARBA" id="ARBA00004167"/>
    </source>
</evidence>
<keyword evidence="4 5" id="KW-0472">Membrane</keyword>
<protein>
    <submittedName>
        <fullName evidence="7">Type IV secretion system protein</fullName>
    </submittedName>
</protein>
<dbReference type="InterPro" id="IPR007430">
    <property type="entry name" value="VirB8"/>
</dbReference>
<geneLocation type="plasmid" evidence="7 8">
    <name>unnamed4</name>
</geneLocation>
<feature type="domain" description="Bacterial virulence protein VirB8" evidence="6">
    <location>
        <begin position="26"/>
        <end position="239"/>
    </location>
</feature>
<dbReference type="Proteomes" id="UP001210538">
    <property type="component" value="Plasmid unnamed4"/>
</dbReference>
<proteinExistence type="predicted"/>
<dbReference type="GO" id="GO:0016020">
    <property type="term" value="C:membrane"/>
    <property type="evidence" value="ECO:0007669"/>
    <property type="project" value="UniProtKB-SubCell"/>
</dbReference>
<evidence type="ECO:0000256" key="3">
    <source>
        <dbReference type="ARBA" id="ARBA00022989"/>
    </source>
</evidence>
<keyword evidence="2 5" id="KW-0812">Transmembrane</keyword>
<dbReference type="SUPFAM" id="SSF54427">
    <property type="entry name" value="NTF2-like"/>
    <property type="match status" value="1"/>
</dbReference>
<evidence type="ECO:0000256" key="5">
    <source>
        <dbReference type="SAM" id="Phobius"/>
    </source>
</evidence>
<dbReference type="Gene3D" id="3.10.450.230">
    <property type="entry name" value="VirB8 protein"/>
    <property type="match status" value="1"/>
</dbReference>
<dbReference type="AlphaFoldDB" id="A0AAX3LK21"/>
<evidence type="ECO:0000313" key="8">
    <source>
        <dbReference type="Proteomes" id="UP001210538"/>
    </source>
</evidence>
<evidence type="ECO:0000256" key="4">
    <source>
        <dbReference type="ARBA" id="ARBA00023136"/>
    </source>
</evidence>